<feature type="region of interest" description="Disordered" evidence="2">
    <location>
        <begin position="401"/>
        <end position="524"/>
    </location>
</feature>
<name>A0A1W2TUA9_ROSNE</name>
<dbReference type="Proteomes" id="UP000054516">
    <property type="component" value="Unassembled WGS sequence"/>
</dbReference>
<evidence type="ECO:0000256" key="1">
    <source>
        <dbReference type="SAM" id="Coils"/>
    </source>
</evidence>
<dbReference type="EMBL" id="DF977518">
    <property type="protein sequence ID" value="GAP92192.2"/>
    <property type="molecule type" value="Genomic_DNA"/>
</dbReference>
<feature type="region of interest" description="Disordered" evidence="2">
    <location>
        <begin position="324"/>
        <end position="378"/>
    </location>
</feature>
<feature type="compositionally biased region" description="Low complexity" evidence="2">
    <location>
        <begin position="1303"/>
        <end position="1314"/>
    </location>
</feature>
<feature type="region of interest" description="Disordered" evidence="2">
    <location>
        <begin position="1208"/>
        <end position="1371"/>
    </location>
</feature>
<keyword evidence="4" id="KW-1185">Reference proteome</keyword>
<feature type="compositionally biased region" description="Polar residues" evidence="2">
    <location>
        <begin position="1208"/>
        <end position="1222"/>
    </location>
</feature>
<evidence type="ECO:0000313" key="3">
    <source>
        <dbReference type="EMBL" id="GAP92192.2"/>
    </source>
</evidence>
<feature type="compositionally biased region" description="Low complexity" evidence="2">
    <location>
        <begin position="499"/>
        <end position="510"/>
    </location>
</feature>
<evidence type="ECO:0008006" key="5">
    <source>
        <dbReference type="Google" id="ProtNLM"/>
    </source>
</evidence>
<feature type="compositionally biased region" description="Polar residues" evidence="2">
    <location>
        <begin position="485"/>
        <end position="494"/>
    </location>
</feature>
<organism evidence="3">
    <name type="scientific">Rosellinia necatrix</name>
    <name type="common">White root-rot fungus</name>
    <dbReference type="NCBI Taxonomy" id="77044"/>
    <lineage>
        <taxon>Eukaryota</taxon>
        <taxon>Fungi</taxon>
        <taxon>Dikarya</taxon>
        <taxon>Ascomycota</taxon>
        <taxon>Pezizomycotina</taxon>
        <taxon>Sordariomycetes</taxon>
        <taxon>Xylariomycetidae</taxon>
        <taxon>Xylariales</taxon>
        <taxon>Xylariaceae</taxon>
        <taxon>Rosellinia</taxon>
    </lineage>
</organism>
<gene>
    <name evidence="3" type="ORF">SAMD00023353_7300240</name>
</gene>
<dbReference type="OrthoDB" id="5431013at2759"/>
<feature type="compositionally biased region" description="Polar residues" evidence="2">
    <location>
        <begin position="255"/>
        <end position="264"/>
    </location>
</feature>
<reference evidence="3" key="1">
    <citation type="submission" date="2016-03" db="EMBL/GenBank/DDBJ databases">
        <title>Draft genome sequence of Rosellinia necatrix.</title>
        <authorList>
            <person name="Kanematsu S."/>
        </authorList>
    </citation>
    <scope>NUCLEOTIDE SEQUENCE [LARGE SCALE GENOMIC DNA]</scope>
    <source>
        <strain evidence="3">W97</strain>
    </source>
</reference>
<feature type="compositionally biased region" description="Polar residues" evidence="2">
    <location>
        <begin position="324"/>
        <end position="333"/>
    </location>
</feature>
<dbReference type="STRING" id="77044.A0A1W2TUA9"/>
<feature type="compositionally biased region" description="Pro residues" evidence="2">
    <location>
        <begin position="335"/>
        <end position="350"/>
    </location>
</feature>
<feature type="compositionally biased region" description="Polar residues" evidence="2">
    <location>
        <begin position="469"/>
        <end position="478"/>
    </location>
</feature>
<evidence type="ECO:0000256" key="2">
    <source>
        <dbReference type="SAM" id="MobiDB-lite"/>
    </source>
</evidence>
<proteinExistence type="predicted"/>
<feature type="compositionally biased region" description="Basic residues" evidence="2">
    <location>
        <begin position="831"/>
        <end position="843"/>
    </location>
</feature>
<feature type="region of interest" description="Disordered" evidence="2">
    <location>
        <begin position="983"/>
        <end position="1004"/>
    </location>
</feature>
<keyword evidence="1" id="KW-0175">Coiled coil</keyword>
<feature type="compositionally biased region" description="Basic and acidic residues" evidence="2">
    <location>
        <begin position="355"/>
        <end position="367"/>
    </location>
</feature>
<accession>A0A1W2TUA9</accession>
<feature type="compositionally biased region" description="Basic and acidic residues" evidence="2">
    <location>
        <begin position="1152"/>
        <end position="1163"/>
    </location>
</feature>
<evidence type="ECO:0000313" key="4">
    <source>
        <dbReference type="Proteomes" id="UP000054516"/>
    </source>
</evidence>
<dbReference type="OMA" id="EHRINRE"/>
<feature type="region of interest" description="Disordered" evidence="2">
    <location>
        <begin position="228"/>
        <end position="309"/>
    </location>
</feature>
<sequence>MDPVTALGAAGSVVGIAGFGIQLSQILIKFVSQVRYAQEHLEDIVAEIDSTTSALEEIYYFLKQEVRNVEGGKALNLFSESSLIKVKGTADKCLVVFWRIETTIAGSEPDGFEDQLEDRLNSFNQTLASYRPNYPIKIESQLSSDPLGLRDKVRWAFRASRLERFCKELQRYRNHLALLLQIVFLGKQQAKQNPTEEDIISMRQTYTLITHIATPVELNLMAIEAAEESERHRSRSRGPIRPTVYQPPKHPQTVPPTRSSSSKPIQRPGPERSHGQISHQPNRGIVPHSVDVNNSQPSNPPGGWPGASFHVLTQETANHLNDSFQGEMQTGNQPLVPPPVSEFPKAPPSIPAQGGEDRDAYPDHEPQGDSSAPAGKTEQTLRPLQAGLKVADTTLANGMACGTQPGAYPGETQQQVSNHDKGVPGVQQQQAESTGPGRQTIGDSSRGQITTPYYAPDNSVPPSRVPSAMGTTEENPTEQGAEEPSSATAPNENSLGKKPVSVPSEPSSSVHQDQRSRDQDVAGEVGTKTFPYVIQENRAYRLPISLQLKHENEAASLPEYNVAIELALLSPGQLRTIQTLLQYHGEAEPHKLVRLENAREPARKFWQRRRRVTVAFVEGDGSNMPGLLSLPVDASDQSPGGKNHLLSHVQIRREWASPRIGMPRFQDVTNDLINGIHDPWSQAADRERFTEYSIWHIKPSLAMGRRKPMKDWARSLLREELLPRAEIKRRLAILDKDPATALKKTAMLTTAQQYQVWRLIEEVKLDDPDPDYQWNIRQLEIIRSRKLFIAKQVRAIVVYLSKAPLVTPRGFPRDVVQEVLPNPAHSTSHGAWRRKSVNTRRHAALQGPTSSASDVSNLESEILALPTDRRGKLTRREEAIARANRIIANRPAPRLTSNFSDERLRTRIDDLEKERVRERERDREEELARKIRLLEHRINRERELEKQDERTARNIRDIERRVRSKSPDNPDVIGWDQLRTRESQRSLGHGRQLEARPYLRRPPSPEAALVRYPLRDEPLQAGGARGAMRFREDERPDATREVTYYDESGAEQARIRYPSKFDMRRFNPRIASQPGGESQRAVEKLLLEWTPTAKGGSDDGGGLTTPVADADWDTVSNVAEDFMMAEEFSTPGLAAMPPEELAADDQSAAQAESRRLDVEEEGGRANGSQLRNMTNTLSLDEEDIAQEAIAAPGRGAWGGARLERISSDLQQLSGPPSKTVNDASPDIEETRGGASQTRTPGRRITREDDAGASSSQKGKNIPRAATLPPQASRQPWADGDWARQVVEETAVAMEPDRVRERSTSSYFPMSSTSMLRRLESRSRGHGGHPGMPSTSSPPPAAARRLGDEDGMRGGAPSDVPKAPPSRRQTLI</sequence>
<feature type="region of interest" description="Disordered" evidence="2">
    <location>
        <begin position="822"/>
        <end position="853"/>
    </location>
</feature>
<protein>
    <recommendedName>
        <fullName evidence="5">Fungal N-terminal domain-containing protein</fullName>
    </recommendedName>
</protein>
<feature type="coiled-coil region" evidence="1">
    <location>
        <begin position="901"/>
        <end position="961"/>
    </location>
</feature>
<feature type="compositionally biased region" description="Polar residues" evidence="2">
    <location>
        <begin position="426"/>
        <end position="451"/>
    </location>
</feature>
<feature type="region of interest" description="Disordered" evidence="2">
    <location>
        <begin position="1139"/>
        <end position="1172"/>
    </location>
</feature>